<comment type="catalytic activity">
    <reaction evidence="1 8">
        <text>a 4-O-methyl-thymidine in DNA + L-cysteinyl-[protein] = a thymidine in DNA + S-methyl-L-cysteinyl-[protein]</text>
        <dbReference type="Rhea" id="RHEA:53428"/>
        <dbReference type="Rhea" id="RHEA-COMP:10131"/>
        <dbReference type="Rhea" id="RHEA-COMP:10132"/>
        <dbReference type="Rhea" id="RHEA-COMP:13555"/>
        <dbReference type="Rhea" id="RHEA-COMP:13556"/>
        <dbReference type="ChEBI" id="CHEBI:29950"/>
        <dbReference type="ChEBI" id="CHEBI:82612"/>
        <dbReference type="ChEBI" id="CHEBI:137386"/>
        <dbReference type="ChEBI" id="CHEBI:137387"/>
        <dbReference type="EC" id="2.1.1.63"/>
    </reaction>
</comment>
<dbReference type="GO" id="GO:0003908">
    <property type="term" value="F:methylated-DNA-[protein]-cysteine S-methyltransferase activity"/>
    <property type="evidence" value="ECO:0007669"/>
    <property type="project" value="UniProtKB-EC"/>
</dbReference>
<evidence type="ECO:0000259" key="10">
    <source>
        <dbReference type="Pfam" id="PF02870"/>
    </source>
</evidence>
<dbReference type="Gene3D" id="3.30.160.70">
    <property type="entry name" value="Methylated DNA-protein cysteine methyltransferase domain"/>
    <property type="match status" value="1"/>
</dbReference>
<comment type="subcellular location">
    <subcellularLocation>
        <location evidence="8">Cytoplasm</location>
    </subcellularLocation>
</comment>
<dbReference type="EC" id="2.1.1.63" evidence="8"/>
<comment type="catalytic activity">
    <reaction evidence="7 8">
        <text>a 6-O-methyl-2'-deoxyguanosine in DNA + L-cysteinyl-[protein] = S-methyl-L-cysteinyl-[protein] + a 2'-deoxyguanosine in DNA</text>
        <dbReference type="Rhea" id="RHEA:24000"/>
        <dbReference type="Rhea" id="RHEA-COMP:10131"/>
        <dbReference type="Rhea" id="RHEA-COMP:10132"/>
        <dbReference type="Rhea" id="RHEA-COMP:11367"/>
        <dbReference type="Rhea" id="RHEA-COMP:11368"/>
        <dbReference type="ChEBI" id="CHEBI:29950"/>
        <dbReference type="ChEBI" id="CHEBI:82612"/>
        <dbReference type="ChEBI" id="CHEBI:85445"/>
        <dbReference type="ChEBI" id="CHEBI:85448"/>
        <dbReference type="EC" id="2.1.1.63"/>
    </reaction>
</comment>
<dbReference type="PANTHER" id="PTHR10815">
    <property type="entry name" value="METHYLATED-DNA--PROTEIN-CYSTEINE METHYLTRANSFERASE"/>
    <property type="match status" value="1"/>
</dbReference>
<organism evidence="11 12">
    <name type="scientific">Candidatus Nitronereus thalassa</name>
    <dbReference type="NCBI Taxonomy" id="3020898"/>
    <lineage>
        <taxon>Bacteria</taxon>
        <taxon>Pseudomonadati</taxon>
        <taxon>Nitrospirota</taxon>
        <taxon>Nitrospiria</taxon>
        <taxon>Nitrospirales</taxon>
        <taxon>Nitrospiraceae</taxon>
        <taxon>Candidatus Nitronereus</taxon>
    </lineage>
</organism>
<dbReference type="InterPro" id="IPR001497">
    <property type="entry name" value="MethylDNA_cys_MeTrfase_AS"/>
</dbReference>
<dbReference type="Pfam" id="PF01035">
    <property type="entry name" value="DNA_binding_1"/>
    <property type="match status" value="1"/>
</dbReference>
<dbReference type="InterPro" id="IPR036217">
    <property type="entry name" value="MethylDNA_cys_MeTrfase_DNAb"/>
</dbReference>
<dbReference type="CDD" id="cd06445">
    <property type="entry name" value="ATase"/>
    <property type="match status" value="1"/>
</dbReference>
<evidence type="ECO:0000256" key="6">
    <source>
        <dbReference type="ARBA" id="ARBA00023204"/>
    </source>
</evidence>
<dbReference type="RefSeq" id="WP_313833722.1">
    <property type="nucleotide sequence ID" value="NZ_JAQOUE010000001.1"/>
</dbReference>
<dbReference type="InterPro" id="IPR036388">
    <property type="entry name" value="WH-like_DNA-bd_sf"/>
</dbReference>
<evidence type="ECO:0000259" key="9">
    <source>
        <dbReference type="Pfam" id="PF01035"/>
    </source>
</evidence>
<keyword evidence="6 8" id="KW-0234">DNA repair</keyword>
<dbReference type="GO" id="GO:0032259">
    <property type="term" value="P:methylation"/>
    <property type="evidence" value="ECO:0007669"/>
    <property type="project" value="UniProtKB-KW"/>
</dbReference>
<dbReference type="HAMAP" id="MF_00772">
    <property type="entry name" value="OGT"/>
    <property type="match status" value="1"/>
</dbReference>
<feature type="active site" description="Nucleophile; methyl group acceptor" evidence="8">
    <location>
        <position position="121"/>
    </location>
</feature>
<evidence type="ECO:0000256" key="3">
    <source>
        <dbReference type="ARBA" id="ARBA00022603"/>
    </source>
</evidence>
<dbReference type="Pfam" id="PF02870">
    <property type="entry name" value="Methyltransf_1N"/>
    <property type="match status" value="1"/>
</dbReference>
<evidence type="ECO:0000256" key="2">
    <source>
        <dbReference type="ARBA" id="ARBA00022490"/>
    </source>
</evidence>
<dbReference type="InterPro" id="IPR008332">
    <property type="entry name" value="MethylG_MeTrfase_N"/>
</dbReference>
<dbReference type="InterPro" id="IPR036631">
    <property type="entry name" value="MGMT_N_sf"/>
</dbReference>
<keyword evidence="4 8" id="KW-0808">Transferase</keyword>
<dbReference type="InterPro" id="IPR014048">
    <property type="entry name" value="MethylDNA_cys_MeTrfase_DNA-bd"/>
</dbReference>
<dbReference type="Proteomes" id="UP001250932">
    <property type="component" value="Unassembled WGS sequence"/>
</dbReference>
<dbReference type="EMBL" id="JAQOUE010000001">
    <property type="protein sequence ID" value="MDT7043204.1"/>
    <property type="molecule type" value="Genomic_DNA"/>
</dbReference>
<feature type="domain" description="Methylated-DNA-[protein]-cysteine S-methyltransferase DNA binding" evidence="9">
    <location>
        <begin position="70"/>
        <end position="149"/>
    </location>
</feature>
<evidence type="ECO:0000256" key="4">
    <source>
        <dbReference type="ARBA" id="ARBA00022679"/>
    </source>
</evidence>
<keyword evidence="5 8" id="KW-0227">DNA damage</keyword>
<sequence>MKSPIGRILLVGNGQSLNQLAFQDGPHPLKKDPRWACAEAPFKKPIEQLKEYFSGKRKSFSIKLSPTGTPFQQQVWQALRSIPYGKTVSYGEIAKAIGKPKASRAVGAANGKNPVSIIVPCHRVIGSTGKLVGYGGGLPIKERLLSLEQSQKSKKP</sequence>
<comment type="caution">
    <text evidence="11">The sequence shown here is derived from an EMBL/GenBank/DDBJ whole genome shotgun (WGS) entry which is preliminary data.</text>
</comment>
<evidence type="ECO:0000256" key="8">
    <source>
        <dbReference type="HAMAP-Rule" id="MF_00772"/>
    </source>
</evidence>
<keyword evidence="3 8" id="KW-0489">Methyltransferase</keyword>
<protein>
    <recommendedName>
        <fullName evidence="8">Methylated-DNA--protein-cysteine methyltransferase</fullName>
        <ecNumber evidence="8">2.1.1.63</ecNumber>
    </recommendedName>
    <alternativeName>
        <fullName evidence="8">6-O-methylguanine-DNA methyltransferase</fullName>
        <shortName evidence="8">MGMT</shortName>
    </alternativeName>
    <alternativeName>
        <fullName evidence="8">O-6-methylguanine-DNA-alkyltransferase</fullName>
    </alternativeName>
</protein>
<accession>A0ABU3K9Z0</accession>
<comment type="miscellaneous">
    <text evidence="8">This enzyme catalyzes only one turnover and therefore is not strictly catalytic. According to one definition, an enzyme is a biocatalyst that acts repeatedly and over many reaction cycles.</text>
</comment>
<dbReference type="InterPro" id="IPR023546">
    <property type="entry name" value="MGMT"/>
</dbReference>
<dbReference type="NCBIfam" id="TIGR00589">
    <property type="entry name" value="ogt"/>
    <property type="match status" value="1"/>
</dbReference>
<gene>
    <name evidence="11" type="ORF">PPG34_12660</name>
</gene>
<evidence type="ECO:0000313" key="12">
    <source>
        <dbReference type="Proteomes" id="UP001250932"/>
    </source>
</evidence>
<comment type="similarity">
    <text evidence="8">Belongs to the MGMT family.</text>
</comment>
<dbReference type="SUPFAM" id="SSF53155">
    <property type="entry name" value="Methylated DNA-protein cysteine methyltransferase domain"/>
    <property type="match status" value="1"/>
</dbReference>
<keyword evidence="2 8" id="KW-0963">Cytoplasm</keyword>
<proteinExistence type="inferred from homology"/>
<dbReference type="PANTHER" id="PTHR10815:SF5">
    <property type="entry name" value="METHYLATED-DNA--PROTEIN-CYSTEINE METHYLTRANSFERASE"/>
    <property type="match status" value="1"/>
</dbReference>
<dbReference type="PROSITE" id="PS00374">
    <property type="entry name" value="MGMT"/>
    <property type="match status" value="1"/>
</dbReference>
<dbReference type="Gene3D" id="1.10.10.10">
    <property type="entry name" value="Winged helix-like DNA-binding domain superfamily/Winged helix DNA-binding domain"/>
    <property type="match status" value="1"/>
</dbReference>
<comment type="function">
    <text evidence="8">Involved in the cellular defense against the biological effects of O6-methylguanine (O6-MeG) and O4-methylthymine (O4-MeT) in DNA. Repairs the methylated nucleobase in DNA by stoichiometrically transferring the methyl group to a cysteine residue in the enzyme. This is a suicide reaction: the enzyme is irreversibly inactivated.</text>
</comment>
<dbReference type="SUPFAM" id="SSF46767">
    <property type="entry name" value="Methylated DNA-protein cysteine methyltransferase, C-terminal domain"/>
    <property type="match status" value="1"/>
</dbReference>
<name>A0ABU3K9Z0_9BACT</name>
<feature type="domain" description="Methylguanine DNA methyltransferase ribonuclease-like" evidence="10">
    <location>
        <begin position="1"/>
        <end position="66"/>
    </location>
</feature>
<keyword evidence="12" id="KW-1185">Reference proteome</keyword>
<reference evidence="11 12" key="1">
    <citation type="journal article" date="2023" name="ISME J.">
        <title>Cultivation and genomic characterization of novel and ubiquitous marine nitrite-oxidizing bacteria from the Nitrospirales.</title>
        <authorList>
            <person name="Mueller A.J."/>
            <person name="Daebeler A."/>
            <person name="Herbold C.W."/>
            <person name="Kirkegaard R.H."/>
            <person name="Daims H."/>
        </authorList>
    </citation>
    <scope>NUCLEOTIDE SEQUENCE [LARGE SCALE GENOMIC DNA]</scope>
    <source>
        <strain evidence="11 12">EB</strain>
    </source>
</reference>
<evidence type="ECO:0000256" key="5">
    <source>
        <dbReference type="ARBA" id="ARBA00022763"/>
    </source>
</evidence>
<evidence type="ECO:0000256" key="7">
    <source>
        <dbReference type="ARBA" id="ARBA00049348"/>
    </source>
</evidence>
<evidence type="ECO:0000313" key="11">
    <source>
        <dbReference type="EMBL" id="MDT7043204.1"/>
    </source>
</evidence>
<evidence type="ECO:0000256" key="1">
    <source>
        <dbReference type="ARBA" id="ARBA00001286"/>
    </source>
</evidence>